<comment type="caution">
    <text evidence="2">The sequence shown here is derived from an EMBL/GenBank/DDBJ whole genome shotgun (WGS) entry which is preliminary data.</text>
</comment>
<dbReference type="EMBL" id="JAPMOS010000030">
    <property type="protein sequence ID" value="KAJ4458382.1"/>
    <property type="molecule type" value="Genomic_DNA"/>
</dbReference>
<reference evidence="2" key="1">
    <citation type="journal article" date="2022" name="bioRxiv">
        <title>Genomics of Preaxostyla Flagellates Illuminates Evolutionary Transitions and the Path Towards Mitochondrial Loss.</title>
        <authorList>
            <person name="Novak L.V.F."/>
            <person name="Treitli S.C."/>
            <person name="Pyrih J."/>
            <person name="Halakuc P."/>
            <person name="Pipaliya S.V."/>
            <person name="Vacek V."/>
            <person name="Brzon O."/>
            <person name="Soukal P."/>
            <person name="Eme L."/>
            <person name="Dacks J.B."/>
            <person name="Karnkowska A."/>
            <person name="Elias M."/>
            <person name="Hampl V."/>
        </authorList>
    </citation>
    <scope>NUCLEOTIDE SEQUENCE</scope>
    <source>
        <strain evidence="2">RCP-MX</strain>
    </source>
</reference>
<name>A0ABQ8UGK3_9EUKA</name>
<evidence type="ECO:0000313" key="2">
    <source>
        <dbReference type="EMBL" id="KAJ4458382.1"/>
    </source>
</evidence>
<evidence type="ECO:0008006" key="4">
    <source>
        <dbReference type="Google" id="ProtNLM"/>
    </source>
</evidence>
<keyword evidence="3" id="KW-1185">Reference proteome</keyword>
<feature type="region of interest" description="Disordered" evidence="1">
    <location>
        <begin position="285"/>
        <end position="304"/>
    </location>
</feature>
<organism evidence="2 3">
    <name type="scientific">Paratrimastix pyriformis</name>
    <dbReference type="NCBI Taxonomy" id="342808"/>
    <lineage>
        <taxon>Eukaryota</taxon>
        <taxon>Metamonada</taxon>
        <taxon>Preaxostyla</taxon>
        <taxon>Paratrimastigidae</taxon>
        <taxon>Paratrimastix</taxon>
    </lineage>
</organism>
<protein>
    <recommendedName>
        <fullName evidence="4">F-box domain-containing protein</fullName>
    </recommendedName>
</protein>
<sequence>MLFRLPREILSNVLSLFLADCSRDDLASLLLTCKDILPVCRTGIDWNAVSLRRWGVPIFKGFEYYGRLGLHLEPSEWSPFTVFSNHLSLEDFQTKLPPEFPTHPAQKAQLMGPDAERNLIIRNTLVVHTIYDSDHDNNGGFGVEASTDTLFCVYLPSGICLFVSVDYDMNDDRSIAGLQEELFVKFALAPGVLPSPDPEHYRECPMEPRPYEPIMQELSPLVWGTSTPPPNTITPEWMAEWLSAVYNRADQEGLVDKKDKWRFSANAEDNLGQEDEDEEIEFVFEGEEGGEEDIPAGIAPGGED</sequence>
<dbReference type="Proteomes" id="UP001141327">
    <property type="component" value="Unassembled WGS sequence"/>
</dbReference>
<accession>A0ABQ8UGK3</accession>
<evidence type="ECO:0000256" key="1">
    <source>
        <dbReference type="SAM" id="MobiDB-lite"/>
    </source>
</evidence>
<feature type="compositionally biased region" description="Acidic residues" evidence="1">
    <location>
        <begin position="285"/>
        <end position="294"/>
    </location>
</feature>
<evidence type="ECO:0000313" key="3">
    <source>
        <dbReference type="Proteomes" id="UP001141327"/>
    </source>
</evidence>
<proteinExistence type="predicted"/>
<gene>
    <name evidence="2" type="ORF">PAPYR_5939</name>
</gene>